<reference evidence="2 3" key="1">
    <citation type="submission" date="2021-08" db="EMBL/GenBank/DDBJ databases">
        <title>Comparative Genomics Analysis of the Genus Qipengyuania Reveals Extensive Genetic Diversity and Metabolic Versatility, Including the Description of Fifteen Novel Species.</title>
        <authorList>
            <person name="Liu Y."/>
        </authorList>
    </citation>
    <scope>NUCLEOTIDE SEQUENCE [LARGE SCALE GENOMIC DNA]</scope>
    <source>
        <strain evidence="2 3">GH25</strain>
    </source>
</reference>
<keyword evidence="3" id="KW-1185">Reference proteome</keyword>
<proteinExistence type="predicted"/>
<accession>A0ABS7JCK6</accession>
<feature type="transmembrane region" description="Helical" evidence="1">
    <location>
        <begin position="189"/>
        <end position="207"/>
    </location>
</feature>
<dbReference type="PANTHER" id="PTHR37314:SF4">
    <property type="entry name" value="UPF0700 TRANSMEMBRANE PROTEIN YOAK"/>
    <property type="match status" value="1"/>
</dbReference>
<name>A0ABS7JCK6_9SPHN</name>
<dbReference type="Pfam" id="PF06912">
    <property type="entry name" value="DUF1275"/>
    <property type="match status" value="1"/>
</dbReference>
<comment type="caution">
    <text evidence="2">The sequence shown here is derived from an EMBL/GenBank/DDBJ whole genome shotgun (WGS) entry which is preliminary data.</text>
</comment>
<keyword evidence="1" id="KW-0812">Transmembrane</keyword>
<evidence type="ECO:0000313" key="2">
    <source>
        <dbReference type="EMBL" id="MBX7487373.1"/>
    </source>
</evidence>
<gene>
    <name evidence="2" type="ORF">K3177_02480</name>
</gene>
<dbReference type="InterPro" id="IPR010699">
    <property type="entry name" value="DUF1275"/>
</dbReference>
<organism evidence="2 3">
    <name type="scientific">Qipengyuania pacifica</name>
    <dbReference type="NCBI Taxonomy" id="2860199"/>
    <lineage>
        <taxon>Bacteria</taxon>
        <taxon>Pseudomonadati</taxon>
        <taxon>Pseudomonadota</taxon>
        <taxon>Alphaproteobacteria</taxon>
        <taxon>Sphingomonadales</taxon>
        <taxon>Erythrobacteraceae</taxon>
        <taxon>Qipengyuania</taxon>
    </lineage>
</organism>
<keyword evidence="1" id="KW-1133">Transmembrane helix</keyword>
<sequence length="222" mass="23236">MHRYDPARRKLALGLAFLAGTVDATGFIRTGGYFASFMSGNTTRLGLHIAGQPSIAYIPFALICGFVTGVVLGSLLASRWPDWRKRALLAAVTLVLGAGAIASMLGSTVGFLAASALAMGMANNVFTKDGEVTVGVTYMTGALVRFGQGLAARMSGRSQEGSRGYGWLWMALALGAIAGGMLHKLVQDHSPAILCAMAFLLFCYAALVEKGRTDDPPADEGI</sequence>
<feature type="transmembrane region" description="Helical" evidence="1">
    <location>
        <begin position="55"/>
        <end position="76"/>
    </location>
</feature>
<dbReference type="PANTHER" id="PTHR37314">
    <property type="entry name" value="SLR0142 PROTEIN"/>
    <property type="match status" value="1"/>
</dbReference>
<dbReference type="EMBL" id="JAIGNQ010000001">
    <property type="protein sequence ID" value="MBX7487373.1"/>
    <property type="molecule type" value="Genomic_DNA"/>
</dbReference>
<feature type="transmembrane region" description="Helical" evidence="1">
    <location>
        <begin position="88"/>
        <end position="112"/>
    </location>
</feature>
<evidence type="ECO:0000313" key="3">
    <source>
        <dbReference type="Proteomes" id="UP000776651"/>
    </source>
</evidence>
<keyword evidence="1" id="KW-0472">Membrane</keyword>
<dbReference type="RefSeq" id="WP_221596842.1">
    <property type="nucleotide sequence ID" value="NZ_JAIGNQ010000001.1"/>
</dbReference>
<feature type="transmembrane region" description="Helical" evidence="1">
    <location>
        <begin position="132"/>
        <end position="152"/>
    </location>
</feature>
<dbReference type="Proteomes" id="UP000776651">
    <property type="component" value="Unassembled WGS sequence"/>
</dbReference>
<feature type="transmembrane region" description="Helical" evidence="1">
    <location>
        <begin position="164"/>
        <end position="183"/>
    </location>
</feature>
<protein>
    <submittedName>
        <fullName evidence="2">DUF1275 domain-containing protein</fullName>
    </submittedName>
</protein>
<evidence type="ECO:0000256" key="1">
    <source>
        <dbReference type="SAM" id="Phobius"/>
    </source>
</evidence>